<evidence type="ECO:0000313" key="3">
    <source>
        <dbReference type="Proteomes" id="UP001195483"/>
    </source>
</evidence>
<dbReference type="InterPro" id="IPR023631">
    <property type="entry name" value="Amidase_dom"/>
</dbReference>
<dbReference type="InterPro" id="IPR000120">
    <property type="entry name" value="Amidase"/>
</dbReference>
<dbReference type="Proteomes" id="UP001195483">
    <property type="component" value="Unassembled WGS sequence"/>
</dbReference>
<organism evidence="2 3">
    <name type="scientific">Potamilus streckersoni</name>
    <dbReference type="NCBI Taxonomy" id="2493646"/>
    <lineage>
        <taxon>Eukaryota</taxon>
        <taxon>Metazoa</taxon>
        <taxon>Spiralia</taxon>
        <taxon>Lophotrochozoa</taxon>
        <taxon>Mollusca</taxon>
        <taxon>Bivalvia</taxon>
        <taxon>Autobranchia</taxon>
        <taxon>Heteroconchia</taxon>
        <taxon>Palaeoheterodonta</taxon>
        <taxon>Unionida</taxon>
        <taxon>Unionoidea</taxon>
        <taxon>Unionidae</taxon>
        <taxon>Ambleminae</taxon>
        <taxon>Lampsilini</taxon>
        <taxon>Potamilus</taxon>
    </lineage>
</organism>
<evidence type="ECO:0000313" key="2">
    <source>
        <dbReference type="EMBL" id="KAK3603250.1"/>
    </source>
</evidence>
<dbReference type="PANTHER" id="PTHR11895:SF170">
    <property type="entry name" value="AMIDASE"/>
    <property type="match status" value="1"/>
</dbReference>
<dbReference type="SUPFAM" id="SSF75304">
    <property type="entry name" value="Amidase signature (AS) enzymes"/>
    <property type="match status" value="1"/>
</dbReference>
<proteinExistence type="predicted"/>
<dbReference type="Pfam" id="PF01425">
    <property type="entry name" value="Amidase"/>
    <property type="match status" value="1"/>
</dbReference>
<dbReference type="NCBIfam" id="NF005565">
    <property type="entry name" value="PRK07235.1"/>
    <property type="match status" value="1"/>
</dbReference>
<dbReference type="AlphaFoldDB" id="A0AAE0T4R8"/>
<comment type="caution">
    <text evidence="2">The sequence shown here is derived from an EMBL/GenBank/DDBJ whole genome shotgun (WGS) entry which is preliminary data.</text>
</comment>
<name>A0AAE0T4R8_9BIVA</name>
<evidence type="ECO:0000259" key="1">
    <source>
        <dbReference type="Pfam" id="PF01425"/>
    </source>
</evidence>
<accession>A0AAE0T4R8</accession>
<dbReference type="EMBL" id="JAEAOA010000519">
    <property type="protein sequence ID" value="KAK3603250.1"/>
    <property type="molecule type" value="Genomic_DNA"/>
</dbReference>
<reference evidence="2" key="3">
    <citation type="submission" date="2023-05" db="EMBL/GenBank/DDBJ databases">
        <authorList>
            <person name="Smith C.H."/>
        </authorList>
    </citation>
    <scope>NUCLEOTIDE SEQUENCE</scope>
    <source>
        <strain evidence="2">CHS0354</strain>
        <tissue evidence="2">Mantle</tissue>
    </source>
</reference>
<keyword evidence="3" id="KW-1185">Reference proteome</keyword>
<dbReference type="GO" id="GO:0003824">
    <property type="term" value="F:catalytic activity"/>
    <property type="evidence" value="ECO:0007669"/>
    <property type="project" value="InterPro"/>
</dbReference>
<protein>
    <recommendedName>
        <fullName evidence="1">Amidase domain-containing protein</fullName>
    </recommendedName>
</protein>
<dbReference type="InterPro" id="IPR036928">
    <property type="entry name" value="AS_sf"/>
</dbReference>
<reference evidence="2" key="1">
    <citation type="journal article" date="2021" name="Genome Biol. Evol.">
        <title>A High-Quality Reference Genome for a Parasitic Bivalve with Doubly Uniparental Inheritance (Bivalvia: Unionida).</title>
        <authorList>
            <person name="Smith C.H."/>
        </authorList>
    </citation>
    <scope>NUCLEOTIDE SEQUENCE</scope>
    <source>
        <strain evidence="2">CHS0354</strain>
    </source>
</reference>
<reference evidence="2" key="2">
    <citation type="journal article" date="2021" name="Genome Biol. Evol.">
        <title>Developing a high-quality reference genome for a parasitic bivalve with doubly uniparental inheritance (Bivalvia: Unionida).</title>
        <authorList>
            <person name="Smith C.H."/>
        </authorList>
    </citation>
    <scope>NUCLEOTIDE SEQUENCE</scope>
    <source>
        <strain evidence="2">CHS0354</strain>
        <tissue evidence="2">Mantle</tissue>
    </source>
</reference>
<dbReference type="Gene3D" id="3.90.1300.10">
    <property type="entry name" value="Amidase signature (AS) domain"/>
    <property type="match status" value="1"/>
</dbReference>
<gene>
    <name evidence="2" type="ORF">CHS0354_007582</name>
</gene>
<sequence>MGDLYKVPAIKLPSVDQLQELSRSLGIQCSVEELEDYREHMKGLTETYDRVSRLEGPSLPVKYPRTPGYRPCPQDNKYNAWYWRCDIKGAESGKLAGKTIAIKDSVAVAGVPMMNGSKILEGYVPEFDATIISRILDAGGRIIGKTNCEDLCLSGSSFTNVTGPILNPNDPTKTSGGSSAGSAVAVATGEADMAIGGDQGGSIRIPSCWCGLAGIKPTFGLVPYTGASSIETTIDHLGPIAKSVKDCALLLEVIAGFDEGRDPRQYPSIQVPEYSKLVTNDIAGKKIGLVKEGFEGCEPDVVSQVQKAALGLRRLGAEVEEMSLPMHSEGVHIWTLITLEGADKCMIQGNGMGYQNKGFYPFSLQEAYARGIKARPQDLSETVKMMILYTGYVSQNYQNRFYAMGQNQNIMLTKAYNKALETYDVLVMPTLPFKASKLPTSKDTRQDRLNLALKMAKNTAPFDITGHPALTVNVGFSQILPIGMMIIGRHFDDVTVLQVGHAAEIAKFLS</sequence>
<dbReference type="PANTHER" id="PTHR11895">
    <property type="entry name" value="TRANSAMIDASE"/>
    <property type="match status" value="1"/>
</dbReference>
<feature type="domain" description="Amidase" evidence="1">
    <location>
        <begin position="87"/>
        <end position="497"/>
    </location>
</feature>